<evidence type="ECO:0000313" key="7">
    <source>
        <dbReference type="Proteomes" id="UP001190926"/>
    </source>
</evidence>
<dbReference type="InterPro" id="IPR012340">
    <property type="entry name" value="NA-bd_OB-fold"/>
</dbReference>
<dbReference type="PANTHER" id="PTHR14513">
    <property type="entry name" value="PROTECTION OF TELOMERES 1"/>
    <property type="match status" value="1"/>
</dbReference>
<dbReference type="EMBL" id="SDAM02000172">
    <property type="protein sequence ID" value="KAH6825766.1"/>
    <property type="molecule type" value="Genomic_DNA"/>
</dbReference>
<evidence type="ECO:0000259" key="5">
    <source>
        <dbReference type="SMART" id="SM00976"/>
    </source>
</evidence>
<dbReference type="AlphaFoldDB" id="A0AAD4J268"/>
<keyword evidence="4" id="KW-0238">DNA-binding</keyword>
<dbReference type="InterPro" id="IPR011564">
    <property type="entry name" value="Telomer_end-bd_POT1/Cdc13"/>
</dbReference>
<gene>
    <name evidence="6" type="ORF">C2S53_006872</name>
</gene>
<dbReference type="Gene3D" id="2.40.50.140">
    <property type="entry name" value="Nucleic acid-binding proteins"/>
    <property type="match status" value="2"/>
</dbReference>
<keyword evidence="2" id="KW-0158">Chromosome</keyword>
<feature type="domain" description="Telomeric single stranded DNA binding POT1/Cdc13" evidence="5">
    <location>
        <begin position="8"/>
        <end position="144"/>
    </location>
</feature>
<feature type="non-terminal residue" evidence="6">
    <location>
        <position position="201"/>
    </location>
</feature>
<dbReference type="PANTHER" id="PTHR14513:SF0">
    <property type="entry name" value="PROTECTION OF TELOMERES PROTEIN 1"/>
    <property type="match status" value="1"/>
</dbReference>
<dbReference type="GO" id="GO:0010521">
    <property type="term" value="F:telomerase inhibitor activity"/>
    <property type="evidence" value="ECO:0007669"/>
    <property type="project" value="TreeGrafter"/>
</dbReference>
<dbReference type="Proteomes" id="UP001190926">
    <property type="component" value="Unassembled WGS sequence"/>
</dbReference>
<accession>A0AAD4J268</accession>
<evidence type="ECO:0000256" key="1">
    <source>
        <dbReference type="ARBA" id="ARBA00004574"/>
    </source>
</evidence>
<organism evidence="6 7">
    <name type="scientific">Perilla frutescens var. hirtella</name>
    <name type="common">Perilla citriodora</name>
    <name type="synonym">Perilla setoyensis</name>
    <dbReference type="NCBI Taxonomy" id="608512"/>
    <lineage>
        <taxon>Eukaryota</taxon>
        <taxon>Viridiplantae</taxon>
        <taxon>Streptophyta</taxon>
        <taxon>Embryophyta</taxon>
        <taxon>Tracheophyta</taxon>
        <taxon>Spermatophyta</taxon>
        <taxon>Magnoliopsida</taxon>
        <taxon>eudicotyledons</taxon>
        <taxon>Gunneridae</taxon>
        <taxon>Pentapetalae</taxon>
        <taxon>asterids</taxon>
        <taxon>lamiids</taxon>
        <taxon>Lamiales</taxon>
        <taxon>Lamiaceae</taxon>
        <taxon>Nepetoideae</taxon>
        <taxon>Elsholtzieae</taxon>
        <taxon>Perilla</taxon>
    </lineage>
</organism>
<dbReference type="SMART" id="SM00976">
    <property type="entry name" value="Telo_bind"/>
    <property type="match status" value="1"/>
</dbReference>
<evidence type="ECO:0000256" key="4">
    <source>
        <dbReference type="ARBA" id="ARBA00023125"/>
    </source>
</evidence>
<keyword evidence="3" id="KW-0779">Telomere</keyword>
<name>A0AAD4J268_PERFH</name>
<dbReference type="CDD" id="cd04497">
    <property type="entry name" value="hPOT1_OB1_like"/>
    <property type="match status" value="1"/>
</dbReference>
<dbReference type="SUPFAM" id="SSF50249">
    <property type="entry name" value="Nucleic acid-binding proteins"/>
    <property type="match status" value="2"/>
</dbReference>
<evidence type="ECO:0000256" key="3">
    <source>
        <dbReference type="ARBA" id="ARBA00022895"/>
    </source>
</evidence>
<dbReference type="Pfam" id="PF02765">
    <property type="entry name" value="POT1"/>
    <property type="match status" value="1"/>
</dbReference>
<comment type="subcellular location">
    <subcellularLocation>
        <location evidence="1">Chromosome</location>
        <location evidence="1">Telomere</location>
    </subcellularLocation>
</comment>
<keyword evidence="7" id="KW-1185">Reference proteome</keyword>
<protein>
    <recommendedName>
        <fullName evidence="5">Telomeric single stranded DNA binding POT1/Cdc13 domain-containing protein</fullName>
    </recommendedName>
</protein>
<dbReference type="GO" id="GO:0098505">
    <property type="term" value="F:G-rich strand telomeric DNA binding"/>
    <property type="evidence" value="ECO:0007669"/>
    <property type="project" value="TreeGrafter"/>
</dbReference>
<sequence>MRTDDYKFLQIADAIPCVNQRVNLVGVAVETSIPKSTKGTDCFCSVRIIDESWPSGIQISFFAETMEMLPLIESVGTIVLVSHVMIRPRNKEVYAMFNKKLSTFALFEGRGSSIKELVPYQISPRYKPTDQDKKFIMGLRKWSPGDKIEVLHESLFLREIKEGRFNLLCKILHVAQVKEDEWMLFIWDGTDIPPASVEAKL</sequence>
<evidence type="ECO:0000256" key="2">
    <source>
        <dbReference type="ARBA" id="ARBA00022454"/>
    </source>
</evidence>
<dbReference type="GO" id="GO:0016233">
    <property type="term" value="P:telomere capping"/>
    <property type="evidence" value="ECO:0007669"/>
    <property type="project" value="TreeGrafter"/>
</dbReference>
<dbReference type="InterPro" id="IPR028389">
    <property type="entry name" value="POT1"/>
</dbReference>
<proteinExistence type="predicted"/>
<dbReference type="GO" id="GO:0000783">
    <property type="term" value="C:nuclear telomere cap complex"/>
    <property type="evidence" value="ECO:0007669"/>
    <property type="project" value="TreeGrafter"/>
</dbReference>
<dbReference type="GO" id="GO:0032210">
    <property type="term" value="P:regulation of telomere maintenance via telomerase"/>
    <property type="evidence" value="ECO:0007669"/>
    <property type="project" value="TreeGrafter"/>
</dbReference>
<reference evidence="6 7" key="1">
    <citation type="journal article" date="2021" name="Nat. Commun.">
        <title>Incipient diploidization of the medicinal plant Perilla within 10,000 years.</title>
        <authorList>
            <person name="Zhang Y."/>
            <person name="Shen Q."/>
            <person name="Leng L."/>
            <person name="Zhang D."/>
            <person name="Chen S."/>
            <person name="Shi Y."/>
            <person name="Ning Z."/>
            <person name="Chen S."/>
        </authorList>
    </citation>
    <scope>NUCLEOTIDE SEQUENCE [LARGE SCALE GENOMIC DNA]</scope>
    <source>
        <strain evidence="7">cv. PC099</strain>
    </source>
</reference>
<comment type="caution">
    <text evidence="6">The sequence shown here is derived from an EMBL/GenBank/DDBJ whole genome shotgun (WGS) entry which is preliminary data.</text>
</comment>
<evidence type="ECO:0000313" key="6">
    <source>
        <dbReference type="EMBL" id="KAH6825766.1"/>
    </source>
</evidence>